<name>A0A820SNK2_9BILA</name>
<reference evidence="1" key="1">
    <citation type="submission" date="2021-02" db="EMBL/GenBank/DDBJ databases">
        <authorList>
            <person name="Nowell W R."/>
        </authorList>
    </citation>
    <scope>NUCLEOTIDE SEQUENCE</scope>
</reference>
<sequence length="44" mass="4828">PANGHDLSLLSGLAVAELIGAKYPFSDNSSALRDYNRYKRMCVN</sequence>
<feature type="non-terminal residue" evidence="1">
    <location>
        <position position="1"/>
    </location>
</feature>
<accession>A0A820SNK2</accession>
<protein>
    <submittedName>
        <fullName evidence="1">Uncharacterized protein</fullName>
    </submittedName>
</protein>
<dbReference type="AlphaFoldDB" id="A0A820SNK2"/>
<gene>
    <name evidence="1" type="ORF">OKA104_LOCUS54257</name>
</gene>
<comment type="caution">
    <text evidence="1">The sequence shown here is derived from an EMBL/GenBank/DDBJ whole genome shotgun (WGS) entry which is preliminary data.</text>
</comment>
<organism evidence="1 2">
    <name type="scientific">Adineta steineri</name>
    <dbReference type="NCBI Taxonomy" id="433720"/>
    <lineage>
        <taxon>Eukaryota</taxon>
        <taxon>Metazoa</taxon>
        <taxon>Spiralia</taxon>
        <taxon>Gnathifera</taxon>
        <taxon>Rotifera</taxon>
        <taxon>Eurotatoria</taxon>
        <taxon>Bdelloidea</taxon>
        <taxon>Adinetida</taxon>
        <taxon>Adinetidae</taxon>
        <taxon>Adineta</taxon>
    </lineage>
</organism>
<proteinExistence type="predicted"/>
<evidence type="ECO:0000313" key="2">
    <source>
        <dbReference type="Proteomes" id="UP000663881"/>
    </source>
</evidence>
<dbReference type="Proteomes" id="UP000663881">
    <property type="component" value="Unassembled WGS sequence"/>
</dbReference>
<evidence type="ECO:0000313" key="1">
    <source>
        <dbReference type="EMBL" id="CAF4452830.1"/>
    </source>
</evidence>
<dbReference type="EMBL" id="CAJOAY010035706">
    <property type="protein sequence ID" value="CAF4452830.1"/>
    <property type="molecule type" value="Genomic_DNA"/>
</dbReference>